<reference evidence="2 3" key="2">
    <citation type="submission" date="2007-04" db="EMBL/GenBank/DDBJ databases">
        <title>Draft genome sequence of Ruminococcus torques (ATCC 27756).</title>
        <authorList>
            <person name="Sudarsanam P."/>
            <person name="Ley R."/>
            <person name="Guruge J."/>
            <person name="Turnbaugh P.J."/>
            <person name="Mahowald M."/>
            <person name="Liep D."/>
            <person name="Gordon J."/>
        </authorList>
    </citation>
    <scope>NUCLEOTIDE SEQUENCE [LARGE SCALE GENOMIC DNA]</scope>
    <source>
        <strain evidence="2 3">ATCC 27756</strain>
    </source>
</reference>
<sequence length="43" mass="5341">PSPLWWIPFLMCLSMVFAVPVKKMQKQNRRRMKQYVMHSKMRM</sequence>
<protein>
    <submittedName>
        <fullName evidence="2">Uncharacterized protein</fullName>
    </submittedName>
</protein>
<accession>A5KRH9</accession>
<reference evidence="2 3" key="1">
    <citation type="submission" date="2007-03" db="EMBL/GenBank/DDBJ databases">
        <authorList>
            <person name="Fulton L."/>
            <person name="Clifton S."/>
            <person name="Fulton B."/>
            <person name="Xu J."/>
            <person name="Minx P."/>
            <person name="Pepin K.H."/>
            <person name="Johnson M."/>
            <person name="Thiruvilangam P."/>
            <person name="Bhonagiri V."/>
            <person name="Nash W.E."/>
            <person name="Mardis E.R."/>
            <person name="Wilson R.K."/>
        </authorList>
    </citation>
    <scope>NUCLEOTIDE SEQUENCE [LARGE SCALE GENOMIC DNA]</scope>
    <source>
        <strain evidence="2 3">ATCC 27756</strain>
    </source>
</reference>
<dbReference type="Proteomes" id="UP000003577">
    <property type="component" value="Unassembled WGS sequence"/>
</dbReference>
<organism evidence="2 3">
    <name type="scientific">[Ruminococcus] torques ATCC 27756</name>
    <dbReference type="NCBI Taxonomy" id="411460"/>
    <lineage>
        <taxon>Bacteria</taxon>
        <taxon>Bacillati</taxon>
        <taxon>Bacillota</taxon>
        <taxon>Clostridia</taxon>
        <taxon>Lachnospirales</taxon>
        <taxon>Lachnospiraceae</taxon>
        <taxon>Mediterraneibacter</taxon>
    </lineage>
</organism>
<proteinExistence type="predicted"/>
<name>A5KRH9_9FIRM</name>
<feature type="transmembrane region" description="Helical" evidence="1">
    <location>
        <begin position="6"/>
        <end position="24"/>
    </location>
</feature>
<keyword evidence="1" id="KW-0472">Membrane</keyword>
<dbReference type="AlphaFoldDB" id="A5KRH9"/>
<keyword evidence="1" id="KW-1133">Transmembrane helix</keyword>
<evidence type="ECO:0000256" key="1">
    <source>
        <dbReference type="SAM" id="Phobius"/>
    </source>
</evidence>
<evidence type="ECO:0000313" key="2">
    <source>
        <dbReference type="EMBL" id="EDK22967.1"/>
    </source>
</evidence>
<comment type="caution">
    <text evidence="2">The sequence shown here is derived from an EMBL/GenBank/DDBJ whole genome shotgun (WGS) entry which is preliminary data.</text>
</comment>
<dbReference type="EMBL" id="AAVP02000038">
    <property type="protein sequence ID" value="EDK22967.1"/>
    <property type="molecule type" value="Genomic_DNA"/>
</dbReference>
<gene>
    <name evidence="2" type="ORF">RUMTOR_02871</name>
</gene>
<feature type="non-terminal residue" evidence="2">
    <location>
        <position position="1"/>
    </location>
</feature>
<evidence type="ECO:0000313" key="3">
    <source>
        <dbReference type="Proteomes" id="UP000003577"/>
    </source>
</evidence>
<dbReference type="PaxDb" id="411460-RUMTOR_02871"/>
<keyword evidence="1" id="KW-0812">Transmembrane</keyword>
<dbReference type="HOGENOM" id="CLU_3226746_0_0_9"/>